<reference evidence="1 2" key="1">
    <citation type="submission" date="2018-06" db="EMBL/GenBank/DDBJ databases">
        <title>Genome Sequence of the Brown Rot Fungal Pathogen Monilinia fructigena.</title>
        <authorList>
            <person name="Landi L."/>
            <person name="De Miccolis Angelini R.M."/>
            <person name="Pollastro S."/>
            <person name="Abate D."/>
            <person name="Faretra F."/>
            <person name="Romanazzi G."/>
        </authorList>
    </citation>
    <scope>NUCLEOTIDE SEQUENCE [LARGE SCALE GENOMIC DNA]</scope>
    <source>
        <strain evidence="1 2">Mfrg269</strain>
    </source>
</reference>
<gene>
    <name evidence="1" type="ORF">DID88_002096</name>
</gene>
<evidence type="ECO:0000313" key="2">
    <source>
        <dbReference type="Proteomes" id="UP000249056"/>
    </source>
</evidence>
<proteinExistence type="predicted"/>
<sequence length="83" mass="9445">MKQETKLRDVLTVNKNTKLVINQELGSQTISADDTTDPSMLSPFYEEYVMINKDQCISEEQSNPTKTFIETLGEDLDEDINAE</sequence>
<protein>
    <submittedName>
        <fullName evidence="1">Uncharacterized protein</fullName>
    </submittedName>
</protein>
<comment type="caution">
    <text evidence="1">The sequence shown here is derived from an EMBL/GenBank/DDBJ whole genome shotgun (WGS) entry which is preliminary data.</text>
</comment>
<dbReference type="OrthoDB" id="10361340at2759"/>
<keyword evidence="2" id="KW-1185">Reference proteome</keyword>
<dbReference type="EMBL" id="QKRW01000015">
    <property type="protein sequence ID" value="RAL64204.1"/>
    <property type="molecule type" value="Genomic_DNA"/>
</dbReference>
<organism evidence="1 2">
    <name type="scientific">Monilinia fructigena</name>
    <dbReference type="NCBI Taxonomy" id="38457"/>
    <lineage>
        <taxon>Eukaryota</taxon>
        <taxon>Fungi</taxon>
        <taxon>Dikarya</taxon>
        <taxon>Ascomycota</taxon>
        <taxon>Pezizomycotina</taxon>
        <taxon>Leotiomycetes</taxon>
        <taxon>Helotiales</taxon>
        <taxon>Sclerotiniaceae</taxon>
        <taxon>Monilinia</taxon>
    </lineage>
</organism>
<dbReference type="AlphaFoldDB" id="A0A395IWF7"/>
<dbReference type="Proteomes" id="UP000249056">
    <property type="component" value="Unassembled WGS sequence"/>
</dbReference>
<evidence type="ECO:0000313" key="1">
    <source>
        <dbReference type="EMBL" id="RAL64204.1"/>
    </source>
</evidence>
<accession>A0A395IWF7</accession>
<name>A0A395IWF7_9HELO</name>